<dbReference type="PANTHER" id="PTHR30477">
    <property type="entry name" value="ABC-TRANSPORTER METAL-BINDING PROTEIN"/>
    <property type="match status" value="1"/>
</dbReference>
<feature type="transmembrane region" description="Helical" evidence="7">
    <location>
        <begin position="219"/>
        <end position="242"/>
    </location>
</feature>
<feature type="transmembrane region" description="Helical" evidence="7">
    <location>
        <begin position="93"/>
        <end position="110"/>
    </location>
</feature>
<evidence type="ECO:0000313" key="8">
    <source>
        <dbReference type="EMBL" id="MCS5480725.1"/>
    </source>
</evidence>
<keyword evidence="3 6" id="KW-0812">Transmembrane</keyword>
<protein>
    <submittedName>
        <fullName evidence="8">Metal ABC transporter permease</fullName>
    </submittedName>
</protein>
<dbReference type="InterPro" id="IPR037294">
    <property type="entry name" value="ABC_BtuC-like"/>
</dbReference>
<comment type="caution">
    <text evidence="8">The sequence shown here is derived from an EMBL/GenBank/DDBJ whole genome shotgun (WGS) entry which is preliminary data.</text>
</comment>
<dbReference type="Proteomes" id="UP001205965">
    <property type="component" value="Unassembled WGS sequence"/>
</dbReference>
<name>A0ABT2G148_9CORY</name>
<keyword evidence="9" id="KW-1185">Reference proteome</keyword>
<comment type="subcellular location">
    <subcellularLocation>
        <location evidence="6">Cell membrane</location>
        <topology evidence="6">Multi-pass membrane protein</topology>
    </subcellularLocation>
    <subcellularLocation>
        <location evidence="1">Membrane</location>
        <topology evidence="1">Multi-pass membrane protein</topology>
    </subcellularLocation>
</comment>
<evidence type="ECO:0000256" key="5">
    <source>
        <dbReference type="ARBA" id="ARBA00023136"/>
    </source>
</evidence>
<feature type="transmembrane region" description="Helical" evidence="7">
    <location>
        <begin position="140"/>
        <end position="159"/>
    </location>
</feature>
<reference evidence="8 9" key="1">
    <citation type="submission" date="2022-08" db="EMBL/GenBank/DDBJ databases">
        <title>YIM 101645 draft genome.</title>
        <authorList>
            <person name="Chen X."/>
        </authorList>
    </citation>
    <scope>NUCLEOTIDE SEQUENCE [LARGE SCALE GENOMIC DNA]</scope>
    <source>
        <strain evidence="8 9">YIM 101645</strain>
    </source>
</reference>
<dbReference type="Pfam" id="PF00950">
    <property type="entry name" value="ABC-3"/>
    <property type="match status" value="1"/>
</dbReference>
<evidence type="ECO:0000256" key="3">
    <source>
        <dbReference type="ARBA" id="ARBA00022692"/>
    </source>
</evidence>
<evidence type="ECO:0000256" key="6">
    <source>
        <dbReference type="RuleBase" id="RU003943"/>
    </source>
</evidence>
<proteinExistence type="inferred from homology"/>
<feature type="transmembrane region" description="Helical" evidence="7">
    <location>
        <begin position="179"/>
        <end position="207"/>
    </location>
</feature>
<comment type="similarity">
    <text evidence="2 6">Belongs to the ABC-3 integral membrane protein family.</text>
</comment>
<accession>A0ABT2G148</accession>
<evidence type="ECO:0000256" key="7">
    <source>
        <dbReference type="SAM" id="Phobius"/>
    </source>
</evidence>
<dbReference type="PANTHER" id="PTHR30477:SF13">
    <property type="entry name" value="IRON TRANSPORT SYSTEM MEMBRANE PROTEIN HI_0360-RELATED"/>
    <property type="match status" value="1"/>
</dbReference>
<evidence type="ECO:0000256" key="2">
    <source>
        <dbReference type="ARBA" id="ARBA00008034"/>
    </source>
</evidence>
<sequence>MIDWILDPFLLGFQQRALIGGLIAAVMSATVGVWLVLRGMSFFGDAFVHGVLPGIAAAVVFDFNPLLGAAVAAAVMVGAVEVIHRHTHLKEDTAIGLLFVGMMALGVVIISRSDSYSGSLTSILFGDALGVSWEAIRQQAILAVIVIAGSLLLYRPLLALSFSPVKAESLGMRPKLTHALLLVLIATSVIGSFQAVGTMLVFSLLVAPPATAALLTRSIPTMIVVSALIGASSVVIGLILSFHLGTAAAATMALVPIAAFLLIMEYQYLSRRFRRRGNRANGQEVAA</sequence>
<evidence type="ECO:0000256" key="4">
    <source>
        <dbReference type="ARBA" id="ARBA00022989"/>
    </source>
</evidence>
<evidence type="ECO:0000313" key="9">
    <source>
        <dbReference type="Proteomes" id="UP001205965"/>
    </source>
</evidence>
<dbReference type="Gene3D" id="1.10.3470.10">
    <property type="entry name" value="ABC transporter involved in vitamin B12 uptake, BtuC"/>
    <property type="match status" value="1"/>
</dbReference>
<evidence type="ECO:0000256" key="1">
    <source>
        <dbReference type="ARBA" id="ARBA00004141"/>
    </source>
</evidence>
<gene>
    <name evidence="8" type="ORF">NYP18_13855</name>
</gene>
<keyword evidence="4 7" id="KW-1133">Transmembrane helix</keyword>
<dbReference type="EMBL" id="JANWTC010000017">
    <property type="protein sequence ID" value="MCS5480725.1"/>
    <property type="molecule type" value="Genomic_DNA"/>
</dbReference>
<keyword evidence="6" id="KW-0813">Transport</keyword>
<dbReference type="SUPFAM" id="SSF81345">
    <property type="entry name" value="ABC transporter involved in vitamin B12 uptake, BtuC"/>
    <property type="match status" value="1"/>
</dbReference>
<keyword evidence="5 7" id="KW-0472">Membrane</keyword>
<feature type="transmembrane region" description="Helical" evidence="7">
    <location>
        <begin position="66"/>
        <end position="84"/>
    </location>
</feature>
<organism evidence="8 9">
    <name type="scientific">Corynebacterium lemuris</name>
    <dbReference type="NCBI Taxonomy" id="1859292"/>
    <lineage>
        <taxon>Bacteria</taxon>
        <taxon>Bacillati</taxon>
        <taxon>Actinomycetota</taxon>
        <taxon>Actinomycetes</taxon>
        <taxon>Mycobacteriales</taxon>
        <taxon>Corynebacteriaceae</taxon>
        <taxon>Corynebacterium</taxon>
    </lineage>
</organism>
<dbReference type="InterPro" id="IPR001626">
    <property type="entry name" value="ABC_TroCD"/>
</dbReference>
<dbReference type="RefSeq" id="WP_259428785.1">
    <property type="nucleotide sequence ID" value="NZ_JANWTC010000017.1"/>
</dbReference>
<feature type="transmembrane region" description="Helical" evidence="7">
    <location>
        <begin position="248"/>
        <end position="269"/>
    </location>
</feature>
<feature type="transmembrane region" description="Helical" evidence="7">
    <location>
        <begin position="17"/>
        <end position="37"/>
    </location>
</feature>